<keyword evidence="2" id="KW-1185">Reference proteome</keyword>
<evidence type="ECO:0000313" key="2">
    <source>
        <dbReference type="Proteomes" id="UP001234297"/>
    </source>
</evidence>
<name>A0ACC2KU67_PERAE</name>
<accession>A0ACC2KU67</accession>
<sequence>MPLLELLFVFWYLTLLLWLFMHMAATGVFFSVDPITPLIIENMPQVPLVSRRSLAVPGWRTRSTATHRRRAQSPSIPELLLEPLDELFLLLDEEVLGHDSVMERIFMVVEVGLMMRLNLCGLLTWLGDRFVTLPGRARTSHRSVMAYSAFSNFTGTRNGPAGLTFSWYLRRAAELSNAELTLLTEPPNYRGGNLELMPLAKLPGYGYREWGKTPALYRDS</sequence>
<comment type="caution">
    <text evidence="1">The sequence shown here is derived from an EMBL/GenBank/DDBJ whole genome shotgun (WGS) entry which is preliminary data.</text>
</comment>
<organism evidence="1 2">
    <name type="scientific">Persea americana</name>
    <name type="common">Avocado</name>
    <dbReference type="NCBI Taxonomy" id="3435"/>
    <lineage>
        <taxon>Eukaryota</taxon>
        <taxon>Viridiplantae</taxon>
        <taxon>Streptophyta</taxon>
        <taxon>Embryophyta</taxon>
        <taxon>Tracheophyta</taxon>
        <taxon>Spermatophyta</taxon>
        <taxon>Magnoliopsida</taxon>
        <taxon>Magnoliidae</taxon>
        <taxon>Laurales</taxon>
        <taxon>Lauraceae</taxon>
        <taxon>Persea</taxon>
    </lineage>
</organism>
<evidence type="ECO:0000313" key="1">
    <source>
        <dbReference type="EMBL" id="KAJ8624789.1"/>
    </source>
</evidence>
<gene>
    <name evidence="1" type="ORF">MRB53_033319</name>
</gene>
<proteinExistence type="predicted"/>
<dbReference type="EMBL" id="CM056819">
    <property type="protein sequence ID" value="KAJ8624789.1"/>
    <property type="molecule type" value="Genomic_DNA"/>
</dbReference>
<protein>
    <submittedName>
        <fullName evidence="1">Uncharacterized protein</fullName>
    </submittedName>
</protein>
<dbReference type="Proteomes" id="UP001234297">
    <property type="component" value="Chromosome 11"/>
</dbReference>
<reference evidence="1 2" key="1">
    <citation type="journal article" date="2022" name="Hortic Res">
        <title>A haplotype resolved chromosomal level avocado genome allows analysis of novel avocado genes.</title>
        <authorList>
            <person name="Nath O."/>
            <person name="Fletcher S.J."/>
            <person name="Hayward A."/>
            <person name="Shaw L.M."/>
            <person name="Masouleh A.K."/>
            <person name="Furtado A."/>
            <person name="Henry R.J."/>
            <person name="Mitter N."/>
        </authorList>
    </citation>
    <scope>NUCLEOTIDE SEQUENCE [LARGE SCALE GENOMIC DNA]</scope>
    <source>
        <strain evidence="2">cv. Hass</strain>
    </source>
</reference>